<evidence type="ECO:0000256" key="2">
    <source>
        <dbReference type="ARBA" id="ARBA00022963"/>
    </source>
</evidence>
<dbReference type="GO" id="GO:0016787">
    <property type="term" value="F:hydrolase activity"/>
    <property type="evidence" value="ECO:0007669"/>
    <property type="project" value="UniProtKB-KW"/>
</dbReference>
<dbReference type="PROSITE" id="PS50096">
    <property type="entry name" value="IQ"/>
    <property type="match status" value="1"/>
</dbReference>
<dbReference type="Pfam" id="PF03403">
    <property type="entry name" value="PAF-AH_p_II"/>
    <property type="match status" value="1"/>
</dbReference>
<evidence type="ECO:0000256" key="4">
    <source>
        <dbReference type="SAM" id="SignalP"/>
    </source>
</evidence>
<dbReference type="PANTHER" id="PTHR10272">
    <property type="entry name" value="PLATELET-ACTIVATING FACTOR ACETYLHYDROLASE"/>
    <property type="match status" value="1"/>
</dbReference>
<name>A0ABX9BU67_9BURK</name>
<dbReference type="Proteomes" id="UP000248631">
    <property type="component" value="Unassembled WGS sequence"/>
</dbReference>
<feature type="signal peptide" evidence="4">
    <location>
        <begin position="1"/>
        <end position="21"/>
    </location>
</feature>
<comment type="caution">
    <text evidence="5">The sequence shown here is derived from an EMBL/GenBank/DDBJ whole genome shotgun (WGS) entry which is preliminary data.</text>
</comment>
<gene>
    <name evidence="5" type="ORF">RB24_26130</name>
</gene>
<evidence type="ECO:0000313" key="6">
    <source>
        <dbReference type="Proteomes" id="UP000248631"/>
    </source>
</evidence>
<keyword evidence="6" id="KW-1185">Reference proteome</keyword>
<dbReference type="PANTHER" id="PTHR10272:SF0">
    <property type="entry name" value="PLATELET-ACTIVATING FACTOR ACETYLHYDROLASE"/>
    <property type="match status" value="1"/>
</dbReference>
<dbReference type="PIRSF" id="PIRSF031982">
    <property type="entry name" value="UCP031982_abhydr"/>
    <property type="match status" value="1"/>
</dbReference>
<feature type="chain" id="PRO_5046838524" evidence="4">
    <location>
        <begin position="22"/>
        <end position="328"/>
    </location>
</feature>
<dbReference type="InterPro" id="IPR016986">
    <property type="entry name" value="UCP031982_abhydr"/>
</dbReference>
<organism evidence="5 6">
    <name type="scientific">Herbaspirillum rubrisubalbicans</name>
    <dbReference type="NCBI Taxonomy" id="80842"/>
    <lineage>
        <taxon>Bacteria</taxon>
        <taxon>Pseudomonadati</taxon>
        <taxon>Pseudomonadota</taxon>
        <taxon>Betaproteobacteria</taxon>
        <taxon>Burkholderiales</taxon>
        <taxon>Oxalobacteraceae</taxon>
        <taxon>Herbaspirillum</taxon>
    </lineage>
</organism>
<dbReference type="Gene3D" id="3.40.50.1820">
    <property type="entry name" value="alpha/beta hydrolase"/>
    <property type="match status" value="1"/>
</dbReference>
<dbReference type="SUPFAM" id="SSF53474">
    <property type="entry name" value="alpha/beta-Hydrolases"/>
    <property type="match status" value="1"/>
</dbReference>
<reference evidence="5 6" key="1">
    <citation type="submission" date="2014-12" db="EMBL/GenBank/DDBJ databases">
        <title>Complete genome sequence of Herbaspirillum rubrisubalbicans Os38.</title>
        <authorList>
            <person name="Chen M."/>
            <person name="An Q."/>
        </authorList>
    </citation>
    <scope>NUCLEOTIDE SEQUENCE [LARGE SCALE GENOMIC DNA]</scope>
    <source>
        <strain evidence="5 6">Os38</strain>
    </source>
</reference>
<evidence type="ECO:0000313" key="5">
    <source>
        <dbReference type="EMBL" id="RAM61256.1"/>
    </source>
</evidence>
<protein>
    <submittedName>
        <fullName evidence="5">Dienelactone hydrolase</fullName>
    </submittedName>
</protein>
<proteinExistence type="predicted"/>
<accession>A0ABX9BU67</accession>
<keyword evidence="1 5" id="KW-0378">Hydrolase</keyword>
<evidence type="ECO:0000256" key="1">
    <source>
        <dbReference type="ARBA" id="ARBA00022801"/>
    </source>
</evidence>
<keyword evidence="3" id="KW-0443">Lipid metabolism</keyword>
<keyword evidence="4" id="KW-0732">Signal</keyword>
<dbReference type="EMBL" id="JUGD01000047">
    <property type="protein sequence ID" value="RAM61256.1"/>
    <property type="molecule type" value="Genomic_DNA"/>
</dbReference>
<sequence>MTLRRFLLLSALCLCTGLAHAAGFRFIEVPADKDGPALHGAVWTPCDAPADKIVLGQFVIDGVKNCPVSGTQLPLVVISHGYGGSFFDQRDTADTLANAGFVVVAINHSDDNYQIRGGPNDKLSALATRTTDIKRLIDYMLRQWDGHISLAADKIGFYGFSRGGYTGLVLAGARPDFQRLPLSPSSPCVSAPESPACELIRQRLQELLTFPLTHDSRIRVAVIVDPLSMIFDADGLKNVSIPIQLWSSAYGGDGVTPESVAAVRSNLPVAPDWRLADNATHFGFILPCSPALRESKPEICGDRPGFDRADFHRDFNAQVQAFFRGHLK</sequence>
<evidence type="ECO:0000256" key="3">
    <source>
        <dbReference type="ARBA" id="ARBA00023098"/>
    </source>
</evidence>
<keyword evidence="2" id="KW-0442">Lipid degradation</keyword>
<dbReference type="InterPro" id="IPR029058">
    <property type="entry name" value="AB_hydrolase_fold"/>
</dbReference>